<evidence type="ECO:0000256" key="7">
    <source>
        <dbReference type="ARBA" id="ARBA00022490"/>
    </source>
</evidence>
<keyword evidence="9" id="KW-0808">Transferase</keyword>
<dbReference type="GO" id="GO:0051539">
    <property type="term" value="F:4 iron, 4 sulfur cluster binding"/>
    <property type="evidence" value="ECO:0007669"/>
    <property type="project" value="UniProtKB-KW"/>
</dbReference>
<dbReference type="EMBL" id="VBOW01000062">
    <property type="protein sequence ID" value="TMQ57529.1"/>
    <property type="molecule type" value="Genomic_DNA"/>
</dbReference>
<dbReference type="GO" id="GO:0005737">
    <property type="term" value="C:cytoplasm"/>
    <property type="evidence" value="ECO:0007669"/>
    <property type="project" value="UniProtKB-SubCell"/>
</dbReference>
<dbReference type="GO" id="GO:0000155">
    <property type="term" value="F:phosphorelay sensor kinase activity"/>
    <property type="evidence" value="ECO:0007669"/>
    <property type="project" value="InterPro"/>
</dbReference>
<dbReference type="GO" id="GO:0046983">
    <property type="term" value="F:protein dimerization activity"/>
    <property type="evidence" value="ECO:0007669"/>
    <property type="project" value="InterPro"/>
</dbReference>
<keyword evidence="14" id="KW-0408">Iron</keyword>
<dbReference type="Pfam" id="PF07730">
    <property type="entry name" value="HisKA_3"/>
    <property type="match status" value="1"/>
</dbReference>
<dbReference type="Gene3D" id="1.20.5.1930">
    <property type="match status" value="1"/>
</dbReference>
<evidence type="ECO:0000313" key="22">
    <source>
        <dbReference type="Proteomes" id="UP000316852"/>
    </source>
</evidence>
<dbReference type="GO" id="GO:0005524">
    <property type="term" value="F:ATP binding"/>
    <property type="evidence" value="ECO:0007669"/>
    <property type="project" value="UniProtKB-KW"/>
</dbReference>
<dbReference type="Pfam" id="PF08673">
    <property type="entry name" value="RsbU_N"/>
    <property type="match status" value="1"/>
</dbReference>
<dbReference type="Gene3D" id="1.10.1240.30">
    <property type="entry name" value="KaiA/RbsU domain"/>
    <property type="match status" value="1"/>
</dbReference>
<evidence type="ECO:0000256" key="15">
    <source>
        <dbReference type="ARBA" id="ARBA00023012"/>
    </source>
</evidence>
<dbReference type="InterPro" id="IPR017944">
    <property type="entry name" value="KaiA/RbsU_helical_domain_sf"/>
</dbReference>
<dbReference type="PANTHER" id="PTHR24421:SF10">
    <property type="entry name" value="NITRATE_NITRITE SENSOR PROTEIN NARQ"/>
    <property type="match status" value="1"/>
</dbReference>
<evidence type="ECO:0000256" key="19">
    <source>
        <dbReference type="SAM" id="Coils"/>
    </source>
</evidence>
<dbReference type="InterPro" id="IPR014787">
    <property type="entry name" value="PSer_Pase_RsbU_N"/>
</dbReference>
<keyword evidence="19" id="KW-0175">Coiled coil</keyword>
<evidence type="ECO:0000256" key="14">
    <source>
        <dbReference type="ARBA" id="ARBA00023004"/>
    </source>
</evidence>
<dbReference type="InterPro" id="IPR004358">
    <property type="entry name" value="Sig_transdc_His_kin-like_C"/>
</dbReference>
<keyword evidence="12" id="KW-0418">Kinase</keyword>
<reference evidence="21 22" key="1">
    <citation type="journal article" date="2019" name="Nat. Microbiol.">
        <title>Mediterranean grassland soil C-N compound turnover is dependent on rainfall and depth, and is mediated by genomically divergent microorganisms.</title>
        <authorList>
            <person name="Diamond S."/>
            <person name="Andeer P.F."/>
            <person name="Li Z."/>
            <person name="Crits-Christoph A."/>
            <person name="Burstein D."/>
            <person name="Anantharaman K."/>
            <person name="Lane K.R."/>
            <person name="Thomas B.C."/>
            <person name="Pan C."/>
            <person name="Northen T.R."/>
            <person name="Banfield J.F."/>
        </authorList>
    </citation>
    <scope>NUCLEOTIDE SEQUENCE [LARGE SCALE GENOMIC DNA]</scope>
    <source>
        <strain evidence="21">WS_6</strain>
    </source>
</reference>
<evidence type="ECO:0000259" key="20">
    <source>
        <dbReference type="PROSITE" id="PS50109"/>
    </source>
</evidence>
<dbReference type="PROSITE" id="PS50109">
    <property type="entry name" value="HIS_KIN"/>
    <property type="match status" value="1"/>
</dbReference>
<dbReference type="GO" id="GO:0046872">
    <property type="term" value="F:metal ion binding"/>
    <property type="evidence" value="ECO:0007669"/>
    <property type="project" value="UniProtKB-KW"/>
</dbReference>
<keyword evidence="10" id="KW-0479">Metal-binding</keyword>
<keyword evidence="16" id="KW-0411">Iron-sulfur</keyword>
<dbReference type="SMART" id="SM00387">
    <property type="entry name" value="HATPase_c"/>
    <property type="match status" value="1"/>
</dbReference>
<dbReference type="PRINTS" id="PR00344">
    <property type="entry name" value="BCTRLSENSOR"/>
</dbReference>
<dbReference type="CDD" id="cd16917">
    <property type="entry name" value="HATPase_UhpB-NarQ-NarX-like"/>
    <property type="match status" value="1"/>
</dbReference>
<evidence type="ECO:0000256" key="5">
    <source>
        <dbReference type="ARBA" id="ARBA00017322"/>
    </source>
</evidence>
<sequence length="315" mass="34099">MSAPLKQFGLEYTRALKDHLTLGQEATLQSAYEIGRRALVEGLGVLDMAAIFHRALLTISNPASGAEEAGPQIEALESFLLESLSPFEMAHRGAREANTALRRQNEILEEQIKRIAHEVHDVAGQLLASVHLSLARMQKEAPQLRECIVEVRGHLDRIEEQLRRLSHELRPTVLDDLGLVPAIGFLGEGFSMRSGVRVVLNAPPVGRLRPPLETALYRIVQEALNNVVKHARATRVLVGIDVQDGWIHCTIGDDGIGLDPASAGAPAKGLGLIGIRDRVASLGGTLKIESNRGRGTELRVAIPLESVGARSRPAG</sequence>
<dbReference type="PANTHER" id="PTHR24421">
    <property type="entry name" value="NITRATE/NITRITE SENSOR PROTEIN NARX-RELATED"/>
    <property type="match status" value="1"/>
</dbReference>
<dbReference type="SUPFAM" id="SSF55874">
    <property type="entry name" value="ATPase domain of HSP90 chaperone/DNA topoisomerase II/histidine kinase"/>
    <property type="match status" value="1"/>
</dbReference>
<evidence type="ECO:0000256" key="1">
    <source>
        <dbReference type="ARBA" id="ARBA00000085"/>
    </source>
</evidence>
<dbReference type="InterPro" id="IPR011712">
    <property type="entry name" value="Sig_transdc_His_kin_sub3_dim/P"/>
</dbReference>
<evidence type="ECO:0000256" key="4">
    <source>
        <dbReference type="ARBA" id="ARBA00012438"/>
    </source>
</evidence>
<comment type="catalytic activity">
    <reaction evidence="1">
        <text>ATP + protein L-histidine = ADP + protein N-phospho-L-histidine.</text>
        <dbReference type="EC" id="2.7.13.3"/>
    </reaction>
</comment>
<evidence type="ECO:0000256" key="18">
    <source>
        <dbReference type="ARBA" id="ARBA00030800"/>
    </source>
</evidence>
<name>A0A538T1M6_UNCEI</name>
<dbReference type="Pfam" id="PF02518">
    <property type="entry name" value="HATPase_c"/>
    <property type="match status" value="1"/>
</dbReference>
<dbReference type="EC" id="2.7.13.3" evidence="4"/>
<dbReference type="AlphaFoldDB" id="A0A538T1M6"/>
<comment type="caution">
    <text evidence="21">The sequence shown here is derived from an EMBL/GenBank/DDBJ whole genome shotgun (WGS) entry which is preliminary data.</text>
</comment>
<evidence type="ECO:0000256" key="9">
    <source>
        <dbReference type="ARBA" id="ARBA00022679"/>
    </source>
</evidence>
<evidence type="ECO:0000256" key="17">
    <source>
        <dbReference type="ARBA" id="ARBA00024827"/>
    </source>
</evidence>
<evidence type="ECO:0000313" key="21">
    <source>
        <dbReference type="EMBL" id="TMQ57529.1"/>
    </source>
</evidence>
<evidence type="ECO:0000256" key="2">
    <source>
        <dbReference type="ARBA" id="ARBA00001966"/>
    </source>
</evidence>
<dbReference type="GO" id="GO:0016020">
    <property type="term" value="C:membrane"/>
    <property type="evidence" value="ECO:0007669"/>
    <property type="project" value="InterPro"/>
</dbReference>
<evidence type="ECO:0000256" key="11">
    <source>
        <dbReference type="ARBA" id="ARBA00022741"/>
    </source>
</evidence>
<comment type="function">
    <text evidence="17">Member of the two-component regulatory system NreB/NreC involved in the control of dissimilatory nitrate/nitrite reduction in response to oxygen. NreB functions as a direct oxygen sensor histidine kinase which is autophosphorylated, in the absence of oxygen, probably at the conserved histidine residue, and transfers its phosphate group probably to a conserved aspartate residue of NreC. NreB/NreC activates the expression of the nitrate (narGHJI) and nitrite (nir) reductase operons, as well as the putative nitrate transporter gene narT.</text>
</comment>
<evidence type="ECO:0000256" key="12">
    <source>
        <dbReference type="ARBA" id="ARBA00022777"/>
    </source>
</evidence>
<keyword evidence="7" id="KW-0963">Cytoplasm</keyword>
<dbReference type="InterPro" id="IPR003594">
    <property type="entry name" value="HATPase_dom"/>
</dbReference>
<comment type="subcellular location">
    <subcellularLocation>
        <location evidence="3">Cytoplasm</location>
    </subcellularLocation>
</comment>
<evidence type="ECO:0000256" key="13">
    <source>
        <dbReference type="ARBA" id="ARBA00022840"/>
    </source>
</evidence>
<comment type="cofactor">
    <cofactor evidence="2">
        <name>[4Fe-4S] cluster</name>
        <dbReference type="ChEBI" id="CHEBI:49883"/>
    </cofactor>
</comment>
<keyword evidence="15" id="KW-0902">Two-component regulatory system</keyword>
<accession>A0A538T1M6</accession>
<evidence type="ECO:0000256" key="6">
    <source>
        <dbReference type="ARBA" id="ARBA00022485"/>
    </source>
</evidence>
<feature type="domain" description="Histidine kinase" evidence="20">
    <location>
        <begin position="114"/>
        <end position="306"/>
    </location>
</feature>
<keyword evidence="13" id="KW-0067">ATP-binding</keyword>
<dbReference type="Gene3D" id="3.30.565.10">
    <property type="entry name" value="Histidine kinase-like ATPase, C-terminal domain"/>
    <property type="match status" value="1"/>
</dbReference>
<protein>
    <recommendedName>
        <fullName evidence="5">Oxygen sensor histidine kinase NreB</fullName>
        <ecNumber evidence="4">2.7.13.3</ecNumber>
    </recommendedName>
    <alternativeName>
        <fullName evidence="18">Nitrogen regulation protein B</fullName>
    </alternativeName>
</protein>
<keyword evidence="8" id="KW-0597">Phosphoprotein</keyword>
<feature type="coiled-coil region" evidence="19">
    <location>
        <begin position="91"/>
        <end position="118"/>
    </location>
</feature>
<keyword evidence="6" id="KW-0004">4Fe-4S</keyword>
<evidence type="ECO:0000256" key="10">
    <source>
        <dbReference type="ARBA" id="ARBA00022723"/>
    </source>
</evidence>
<dbReference type="InterPro" id="IPR036890">
    <property type="entry name" value="HATPase_C_sf"/>
</dbReference>
<dbReference type="InterPro" id="IPR050482">
    <property type="entry name" value="Sensor_HK_TwoCompSys"/>
</dbReference>
<proteinExistence type="predicted"/>
<organism evidence="21 22">
    <name type="scientific">Eiseniibacteriota bacterium</name>
    <dbReference type="NCBI Taxonomy" id="2212470"/>
    <lineage>
        <taxon>Bacteria</taxon>
        <taxon>Candidatus Eiseniibacteriota</taxon>
    </lineage>
</organism>
<dbReference type="InterPro" id="IPR005467">
    <property type="entry name" value="His_kinase_dom"/>
</dbReference>
<gene>
    <name evidence="21" type="ORF">E6K76_10195</name>
</gene>
<keyword evidence="11" id="KW-0547">Nucleotide-binding</keyword>
<evidence type="ECO:0000256" key="8">
    <source>
        <dbReference type="ARBA" id="ARBA00022553"/>
    </source>
</evidence>
<dbReference type="Proteomes" id="UP000316852">
    <property type="component" value="Unassembled WGS sequence"/>
</dbReference>
<evidence type="ECO:0000256" key="3">
    <source>
        <dbReference type="ARBA" id="ARBA00004496"/>
    </source>
</evidence>
<evidence type="ECO:0000256" key="16">
    <source>
        <dbReference type="ARBA" id="ARBA00023014"/>
    </source>
</evidence>